<accession>A0A090L7R6</accession>
<keyword evidence="2" id="KW-1185">Reference proteome</keyword>
<evidence type="ECO:0000313" key="4">
    <source>
        <dbReference type="WormBase" id="SRAE_2000051600"/>
    </source>
</evidence>
<organism evidence="1">
    <name type="scientific">Strongyloides ratti</name>
    <name type="common">Parasitic roundworm</name>
    <dbReference type="NCBI Taxonomy" id="34506"/>
    <lineage>
        <taxon>Eukaryota</taxon>
        <taxon>Metazoa</taxon>
        <taxon>Ecdysozoa</taxon>
        <taxon>Nematoda</taxon>
        <taxon>Chromadorea</taxon>
        <taxon>Rhabditida</taxon>
        <taxon>Tylenchina</taxon>
        <taxon>Panagrolaimomorpha</taxon>
        <taxon>Strongyloidoidea</taxon>
        <taxon>Strongyloididae</taxon>
        <taxon>Strongyloides</taxon>
    </lineage>
</organism>
<reference evidence="1 2" key="1">
    <citation type="submission" date="2014-09" db="EMBL/GenBank/DDBJ databases">
        <authorList>
            <person name="Martin A.A."/>
        </authorList>
    </citation>
    <scope>NUCLEOTIDE SEQUENCE</scope>
    <source>
        <strain evidence="2">ED321</strain>
        <strain evidence="1">ED321 Heterogonic</strain>
    </source>
</reference>
<dbReference type="CTD" id="36378205"/>
<evidence type="ECO:0000313" key="1">
    <source>
        <dbReference type="EMBL" id="CEF65841.1"/>
    </source>
</evidence>
<dbReference type="RefSeq" id="XP_024505041.1">
    <property type="nucleotide sequence ID" value="XM_024651355.1"/>
</dbReference>
<gene>
    <name evidence="1 3 4" type="ORF">SRAE_2000051600</name>
</gene>
<dbReference type="WBParaSite" id="SRAE_2000051600.1">
    <property type="protein sequence ID" value="SRAE_2000051600.1"/>
    <property type="gene ID" value="WBGene00260711"/>
</dbReference>
<dbReference type="EMBL" id="LN609529">
    <property type="protein sequence ID" value="CEF65841.1"/>
    <property type="molecule type" value="Genomic_DNA"/>
</dbReference>
<sequence>MLNTSDSYVPFYLTVFGKSGNGSPDKNVHSEESTLEVSENFSNNDIILSSKENESPRMVNRRAILPTPEINTIISPQTSRNMVPSLLSLDIQRPEGIFQEEAKISNHKLASKNILPSQLLSKCHRPLNKNKNYPKKIHLFGEVNSDSQKLWRVDGRPNNNIISKKLIYTPAKNSNVQNPYTNGISSFFFNNTIQGLPKSCHQQKLKVPRQNCHLKSSINYSNKKNGGEKGVIEKKVISKKCYNNNTKHKNGRKVGANFEVFQKKCNTYNVKHFNNNIDNFIRRPELKHDYIPLSNRKPLLPAPFKNQH</sequence>
<evidence type="ECO:0000313" key="2">
    <source>
        <dbReference type="Proteomes" id="UP000035682"/>
    </source>
</evidence>
<reference evidence="3" key="2">
    <citation type="submission" date="2020-12" db="UniProtKB">
        <authorList>
            <consortium name="WormBaseParasite"/>
        </authorList>
    </citation>
    <scope>IDENTIFICATION</scope>
</reference>
<name>A0A090L7R6_STRRB</name>
<dbReference type="WormBase" id="SRAE_2000051600">
    <property type="protein sequence ID" value="SRP12031"/>
    <property type="gene ID" value="WBGene00260711"/>
</dbReference>
<protein>
    <submittedName>
        <fullName evidence="1 3">Uncharacterized protein</fullName>
    </submittedName>
</protein>
<evidence type="ECO:0000313" key="3">
    <source>
        <dbReference type="WBParaSite" id="SRAE_2000051600.1"/>
    </source>
</evidence>
<dbReference type="GeneID" id="36378205"/>
<dbReference type="AlphaFoldDB" id="A0A090L7R6"/>
<proteinExistence type="predicted"/>
<dbReference type="Proteomes" id="UP000035682">
    <property type="component" value="Unplaced"/>
</dbReference>